<dbReference type="InParanoid" id="A0A2P5FNK3"/>
<dbReference type="InterPro" id="IPR036852">
    <property type="entry name" value="Peptidase_S8/S53_dom_sf"/>
</dbReference>
<sequence length="84" mass="8833">MPFAHTTSPDKPRTPSTIHILFTADNATEAEDYLSPRALGGHGTHTSTIATGSSMANQIYINGLGVGTVREGATQAQLAMFKVC</sequence>
<dbReference type="Proteomes" id="UP000237000">
    <property type="component" value="Unassembled WGS sequence"/>
</dbReference>
<dbReference type="GO" id="GO:0004252">
    <property type="term" value="F:serine-type endopeptidase activity"/>
    <property type="evidence" value="ECO:0007669"/>
    <property type="project" value="InterPro"/>
</dbReference>
<accession>A0A2P5FNK3</accession>
<reference evidence="2" key="1">
    <citation type="submission" date="2016-06" db="EMBL/GenBank/DDBJ databases">
        <title>Parallel loss of symbiosis genes in relatives of nitrogen-fixing non-legume Parasponia.</title>
        <authorList>
            <person name="Van Velzen R."/>
            <person name="Holmer R."/>
            <person name="Bu F."/>
            <person name="Rutten L."/>
            <person name="Van Zeijl A."/>
            <person name="Liu W."/>
            <person name="Santuari L."/>
            <person name="Cao Q."/>
            <person name="Sharma T."/>
            <person name="Shen D."/>
            <person name="Roswanjaya Y."/>
            <person name="Wardhani T."/>
            <person name="Kalhor M.S."/>
            <person name="Jansen J."/>
            <person name="Van den Hoogen J."/>
            <person name="Gungor B."/>
            <person name="Hartog M."/>
            <person name="Hontelez J."/>
            <person name="Verver J."/>
            <person name="Yang W.-C."/>
            <person name="Schijlen E."/>
            <person name="Repin R."/>
            <person name="Schilthuizen M."/>
            <person name="Schranz E."/>
            <person name="Heidstra R."/>
            <person name="Miyata K."/>
            <person name="Fedorova E."/>
            <person name="Kohlen W."/>
            <person name="Bisseling T."/>
            <person name="Smit S."/>
            <person name="Geurts R."/>
        </authorList>
    </citation>
    <scope>NUCLEOTIDE SEQUENCE [LARGE SCALE GENOMIC DNA]</scope>
    <source>
        <strain evidence="2">cv. RG33-2</strain>
    </source>
</reference>
<dbReference type="OrthoDB" id="206201at2759"/>
<dbReference type="STRING" id="63057.A0A2P5FNK3"/>
<name>A0A2P5FNK3_TREOI</name>
<gene>
    <name evidence="1" type="ORF">TorRG33x02_048560</name>
</gene>
<dbReference type="GO" id="GO:0006508">
    <property type="term" value="P:proteolysis"/>
    <property type="evidence" value="ECO:0007669"/>
    <property type="project" value="InterPro"/>
</dbReference>
<evidence type="ECO:0000313" key="1">
    <source>
        <dbReference type="EMBL" id="PON99313.1"/>
    </source>
</evidence>
<dbReference type="AlphaFoldDB" id="A0A2P5FNK3"/>
<keyword evidence="2" id="KW-1185">Reference proteome</keyword>
<dbReference type="EMBL" id="JXTC01000019">
    <property type="protein sequence ID" value="PON99313.1"/>
    <property type="molecule type" value="Genomic_DNA"/>
</dbReference>
<organism evidence="1 2">
    <name type="scientific">Trema orientale</name>
    <name type="common">Charcoal tree</name>
    <name type="synonym">Celtis orientalis</name>
    <dbReference type="NCBI Taxonomy" id="63057"/>
    <lineage>
        <taxon>Eukaryota</taxon>
        <taxon>Viridiplantae</taxon>
        <taxon>Streptophyta</taxon>
        <taxon>Embryophyta</taxon>
        <taxon>Tracheophyta</taxon>
        <taxon>Spermatophyta</taxon>
        <taxon>Magnoliopsida</taxon>
        <taxon>eudicotyledons</taxon>
        <taxon>Gunneridae</taxon>
        <taxon>Pentapetalae</taxon>
        <taxon>rosids</taxon>
        <taxon>fabids</taxon>
        <taxon>Rosales</taxon>
        <taxon>Cannabaceae</taxon>
        <taxon>Trema</taxon>
    </lineage>
</organism>
<proteinExistence type="predicted"/>
<protein>
    <submittedName>
        <fullName evidence="1">Peptidase S8, subtilisin-related</fullName>
    </submittedName>
</protein>
<comment type="caution">
    <text evidence="1">The sequence shown here is derived from an EMBL/GenBank/DDBJ whole genome shotgun (WGS) entry which is preliminary data.</text>
</comment>
<dbReference type="Gene3D" id="3.40.50.200">
    <property type="entry name" value="Peptidase S8/S53 domain"/>
    <property type="match status" value="1"/>
</dbReference>
<evidence type="ECO:0000313" key="2">
    <source>
        <dbReference type="Proteomes" id="UP000237000"/>
    </source>
</evidence>